<sequence length="404" mass="43865">MNFRGVNEMPVVPGALNGITVLELGMVMQVPLAGQMLSDLGARVIKVERLPPGEILRTLDPIALEQGGMSAYYAALGRNKESVSLDLKTAAGKDILMKMVESADVVLHNFRPGVMERLGFGYEELEKLNPRIVYAVGYAFGDVGPMAHMPGQDMLAQAYSGLARSGLSDDQKPNLANSPYIDYLTALTLTQGILAAIVERERSGKGQKVSTSLLATAVSAQILEAATLSMHGKRTSWSKQSILLPTSDGWVLILTLFRDNPLQGMCRAFDIEDLSKKEQFSTHALQVAGLQEIGSLLAPIVNNMATAECVSRLSKEDVLCSPVNTLEEAIDSEQVKQNEMLWDVDVPGYGSVRLVGNPLNLSRTPLRIATVPRHLGEDTQDVLRELGFPAETVEEFRSSGAVHY</sequence>
<evidence type="ECO:0000256" key="1">
    <source>
        <dbReference type="ARBA" id="ARBA00022679"/>
    </source>
</evidence>
<organism evidence="2 3">
    <name type="scientific">Agrobacterium genomosp. 2 str. CFBP 5494</name>
    <dbReference type="NCBI Taxonomy" id="1183436"/>
    <lineage>
        <taxon>Bacteria</taxon>
        <taxon>Pseudomonadati</taxon>
        <taxon>Pseudomonadota</taxon>
        <taxon>Alphaproteobacteria</taxon>
        <taxon>Hyphomicrobiales</taxon>
        <taxon>Rhizobiaceae</taxon>
        <taxon>Rhizobium/Agrobacterium group</taxon>
        <taxon>Agrobacterium</taxon>
        <taxon>Agrobacterium tumefaciens complex</taxon>
    </lineage>
</organism>
<dbReference type="Proteomes" id="UP000191933">
    <property type="component" value="Unassembled WGS sequence"/>
</dbReference>
<name>A0A9W5B7U2_9HYPH</name>
<dbReference type="PANTHER" id="PTHR48207:SF3">
    <property type="entry name" value="SUCCINATE--HYDROXYMETHYLGLUTARATE COA-TRANSFERASE"/>
    <property type="match status" value="1"/>
</dbReference>
<dbReference type="AlphaFoldDB" id="A0A9W5B7U2"/>
<accession>A0A9W5B7U2</accession>
<evidence type="ECO:0000313" key="3">
    <source>
        <dbReference type="Proteomes" id="UP000191933"/>
    </source>
</evidence>
<dbReference type="InterPro" id="IPR023606">
    <property type="entry name" value="CoA-Trfase_III_dom_1_sf"/>
</dbReference>
<reference evidence="2 3" key="1">
    <citation type="submission" date="2016-01" db="EMBL/GenBank/DDBJ databases">
        <authorList>
            <person name="Regsiter A."/>
            <person name="william w."/>
        </authorList>
    </citation>
    <scope>NUCLEOTIDE SEQUENCE [LARGE SCALE GENOMIC DNA]</scope>
    <source>
        <strain evidence="2 3">CFBP 5494</strain>
    </source>
</reference>
<dbReference type="GO" id="GO:0008410">
    <property type="term" value="F:CoA-transferase activity"/>
    <property type="evidence" value="ECO:0007669"/>
    <property type="project" value="TreeGrafter"/>
</dbReference>
<dbReference type="InterPro" id="IPR044855">
    <property type="entry name" value="CoA-Trfase_III_dom3_sf"/>
</dbReference>
<dbReference type="Gene3D" id="3.30.1540.10">
    <property type="entry name" value="formyl-coa transferase, domain 3"/>
    <property type="match status" value="1"/>
</dbReference>
<dbReference type="EMBL" id="FBVY01000046">
    <property type="protein sequence ID" value="CUX03010.1"/>
    <property type="molecule type" value="Genomic_DNA"/>
</dbReference>
<dbReference type="InterPro" id="IPR050483">
    <property type="entry name" value="CoA-transferase_III_domain"/>
</dbReference>
<keyword evidence="1" id="KW-0808">Transferase</keyword>
<keyword evidence="3" id="KW-1185">Reference proteome</keyword>
<dbReference type="Gene3D" id="3.40.50.10540">
    <property type="entry name" value="Crotonobetainyl-coa:carnitine coa-transferase, domain 1"/>
    <property type="match status" value="1"/>
</dbReference>
<comment type="caution">
    <text evidence="2">The sequence shown here is derived from an EMBL/GenBank/DDBJ whole genome shotgun (WGS) entry which is preliminary data.</text>
</comment>
<dbReference type="SUPFAM" id="SSF89796">
    <property type="entry name" value="CoA-transferase family III (CaiB/BaiF)"/>
    <property type="match status" value="1"/>
</dbReference>
<evidence type="ECO:0000313" key="2">
    <source>
        <dbReference type="EMBL" id="CUX03010.1"/>
    </source>
</evidence>
<dbReference type="InterPro" id="IPR003673">
    <property type="entry name" value="CoA-Trfase_fam_III"/>
</dbReference>
<dbReference type="Pfam" id="PF02515">
    <property type="entry name" value="CoA_transf_3"/>
    <property type="match status" value="1"/>
</dbReference>
<dbReference type="PANTHER" id="PTHR48207">
    <property type="entry name" value="SUCCINATE--HYDROXYMETHYLGLUTARATE COA-TRANSFERASE"/>
    <property type="match status" value="1"/>
</dbReference>
<proteinExistence type="predicted"/>
<protein>
    <submittedName>
        <fullName evidence="2">Dehydratase/racemase</fullName>
    </submittedName>
</protein>
<gene>
    <name evidence="2" type="ORF">AGR2A_pa80012</name>
</gene>